<dbReference type="InterPro" id="IPR005019">
    <property type="entry name" value="Adenine_glyco"/>
</dbReference>
<dbReference type="RefSeq" id="WP_204736742.1">
    <property type="nucleotide sequence ID" value="NZ_JABEQF010000001.1"/>
</dbReference>
<reference evidence="2 3" key="1">
    <citation type="submission" date="2020-04" db="EMBL/GenBank/DDBJ databases">
        <title>Description of novel Gluconacetobacter.</title>
        <authorList>
            <person name="Sombolestani A."/>
        </authorList>
    </citation>
    <scope>NUCLEOTIDE SEQUENCE [LARGE SCALE GENOMIC DNA]</scope>
    <source>
        <strain evidence="2 3">LMG 21311</strain>
    </source>
</reference>
<protein>
    <submittedName>
        <fullName evidence="2">DNA-3-methyladenine glycosylase I</fullName>
    </submittedName>
</protein>
<name>A0A7W4JPJ8_9PROT</name>
<dbReference type="Pfam" id="PF03352">
    <property type="entry name" value="Adenine_glyco"/>
    <property type="match status" value="1"/>
</dbReference>
<dbReference type="AlphaFoldDB" id="A0A7W4JPJ8"/>
<dbReference type="PANTHER" id="PTHR30037">
    <property type="entry name" value="DNA-3-METHYLADENINE GLYCOSYLASE 1"/>
    <property type="match status" value="1"/>
</dbReference>
<proteinExistence type="predicted"/>
<dbReference type="GO" id="GO:0006284">
    <property type="term" value="P:base-excision repair"/>
    <property type="evidence" value="ECO:0007669"/>
    <property type="project" value="InterPro"/>
</dbReference>
<evidence type="ECO:0000313" key="3">
    <source>
        <dbReference type="Proteomes" id="UP000555756"/>
    </source>
</evidence>
<feature type="binding site" evidence="1">
    <location>
        <position position="185"/>
    </location>
    <ligand>
        <name>Zn(2+)</name>
        <dbReference type="ChEBI" id="CHEBI:29105"/>
    </ligand>
</feature>
<dbReference type="GO" id="GO:0008725">
    <property type="term" value="F:DNA-3-methyladenine glycosylase activity"/>
    <property type="evidence" value="ECO:0007669"/>
    <property type="project" value="InterPro"/>
</dbReference>
<dbReference type="Proteomes" id="UP000555756">
    <property type="component" value="Unassembled WGS sequence"/>
</dbReference>
<dbReference type="EMBL" id="JABEQF010000001">
    <property type="protein sequence ID" value="MBB2188478.1"/>
    <property type="molecule type" value="Genomic_DNA"/>
</dbReference>
<feature type="binding site" evidence="1">
    <location>
        <position position="26"/>
    </location>
    <ligand>
        <name>Zn(2+)</name>
        <dbReference type="ChEBI" id="CHEBI:29105"/>
    </ligand>
</feature>
<dbReference type="PANTHER" id="PTHR30037:SF4">
    <property type="entry name" value="DNA-3-METHYLADENINE GLYCOSYLASE I"/>
    <property type="match status" value="1"/>
</dbReference>
<feature type="binding site" evidence="1">
    <location>
        <position position="13"/>
    </location>
    <ligand>
        <name>Zn(2+)</name>
        <dbReference type="ChEBI" id="CHEBI:29105"/>
    </ligand>
</feature>
<dbReference type="InterPro" id="IPR011257">
    <property type="entry name" value="DNA_glycosylase"/>
</dbReference>
<keyword evidence="1" id="KW-0862">Zinc</keyword>
<keyword evidence="1" id="KW-0479">Metal-binding</keyword>
<gene>
    <name evidence="2" type="ORF">HLH34_00675</name>
</gene>
<keyword evidence="3" id="KW-1185">Reference proteome</keyword>
<organism evidence="2 3">
    <name type="scientific">Gluconacetobacter azotocaptans</name>
    <dbReference type="NCBI Taxonomy" id="142834"/>
    <lineage>
        <taxon>Bacteria</taxon>
        <taxon>Pseudomonadati</taxon>
        <taxon>Pseudomonadota</taxon>
        <taxon>Alphaproteobacteria</taxon>
        <taxon>Acetobacterales</taxon>
        <taxon>Acetobacteraceae</taxon>
        <taxon>Gluconacetobacter</taxon>
    </lineage>
</organism>
<accession>A0A7W4JPJ8</accession>
<evidence type="ECO:0000256" key="1">
    <source>
        <dbReference type="PIRSR" id="PIRSR604597-1"/>
    </source>
</evidence>
<evidence type="ECO:0000313" key="2">
    <source>
        <dbReference type="EMBL" id="MBB2188478.1"/>
    </source>
</evidence>
<dbReference type="Gene3D" id="1.10.340.30">
    <property type="entry name" value="Hypothetical protein, domain 2"/>
    <property type="match status" value="1"/>
</dbReference>
<dbReference type="InterPro" id="IPR052891">
    <property type="entry name" value="DNA-3mA_glycosylase"/>
</dbReference>
<feature type="binding site" evidence="1">
    <location>
        <position position="181"/>
    </location>
    <ligand>
        <name>Zn(2+)</name>
        <dbReference type="ChEBI" id="CHEBI:29105"/>
    </ligand>
</feature>
<dbReference type="SUPFAM" id="SSF48150">
    <property type="entry name" value="DNA-glycosylase"/>
    <property type="match status" value="1"/>
</dbReference>
<dbReference type="InterPro" id="IPR004597">
    <property type="entry name" value="Tag"/>
</dbReference>
<comment type="caution">
    <text evidence="2">The sequence shown here is derived from an EMBL/GenBank/DDBJ whole genome shotgun (WGS) entry which is preliminary data.</text>
</comment>
<dbReference type="NCBIfam" id="TIGR00624">
    <property type="entry name" value="tag"/>
    <property type="match status" value="1"/>
</dbReference>
<sequence length="192" mass="21699">MPCPDSVTSLTRCRWAETDPLLRAYHDTEWGVPVRDSRALWEMLMLEGFQAGLSWLIVLRRREGFRRAFQGFDPEIVARFDAADVERLMADPGIIRARAKIEATIGNARAYLAMRDKGEVFSDFVWNMVPDAPVRNTTGQVLAQSPLSQAMSKVLKARGFKFVGPVIVYAWMQAVGMVDDHDPACFRHPATR</sequence>
<dbReference type="GO" id="GO:0046872">
    <property type="term" value="F:metal ion binding"/>
    <property type="evidence" value="ECO:0007669"/>
    <property type="project" value="UniProtKB-KW"/>
</dbReference>